<dbReference type="RefSeq" id="WP_138645977.1">
    <property type="nucleotide sequence ID" value="NZ_VCKW01000073.1"/>
</dbReference>
<dbReference type="PROSITE" id="PS50893">
    <property type="entry name" value="ABC_TRANSPORTER_2"/>
    <property type="match status" value="1"/>
</dbReference>
<evidence type="ECO:0000256" key="5">
    <source>
        <dbReference type="ARBA" id="ARBA00022970"/>
    </source>
</evidence>
<sequence length="240" mass="26217">MLTLNEVAAFYGKSQVLDGVSLDVGTGETVALLGRNGAGKSTLLKSVMGLVRRSGRITFDGHDLDRRSAFESARLGIAYVPEDRGIFGRLTVEQNLAISRRPGAQWSLDDVYDRFPRLAERRRNKGDRLSGGEQQMLAIARALLGAPRLVMLDEPTEGLAPVIVAQLADVLADLRQRGPSVLLVEQRLDLCLQLADRVYVLDSGRVVFDGTVQEFQDAPSIRDRHLALKTAGSTDSPHPD</sequence>
<keyword evidence="8" id="KW-1185">Reference proteome</keyword>
<dbReference type="Proteomes" id="UP000309174">
    <property type="component" value="Unassembled WGS sequence"/>
</dbReference>
<evidence type="ECO:0000259" key="6">
    <source>
        <dbReference type="PROSITE" id="PS50893"/>
    </source>
</evidence>
<dbReference type="InterPro" id="IPR027417">
    <property type="entry name" value="P-loop_NTPase"/>
</dbReference>
<keyword evidence="3" id="KW-0547">Nucleotide-binding</keyword>
<evidence type="ECO:0000256" key="4">
    <source>
        <dbReference type="ARBA" id="ARBA00022840"/>
    </source>
</evidence>
<organism evidence="7 8">
    <name type="scientific">Actinomadura soli</name>
    <dbReference type="NCBI Taxonomy" id="2508997"/>
    <lineage>
        <taxon>Bacteria</taxon>
        <taxon>Bacillati</taxon>
        <taxon>Actinomycetota</taxon>
        <taxon>Actinomycetes</taxon>
        <taxon>Streptosporangiales</taxon>
        <taxon>Thermomonosporaceae</taxon>
        <taxon>Actinomadura</taxon>
    </lineage>
</organism>
<protein>
    <submittedName>
        <fullName evidence="7">ABC transporter ATP-binding protein</fullName>
    </submittedName>
</protein>
<evidence type="ECO:0000256" key="3">
    <source>
        <dbReference type="ARBA" id="ARBA00022741"/>
    </source>
</evidence>
<gene>
    <name evidence="7" type="ORF">ETD83_16290</name>
</gene>
<dbReference type="InterPro" id="IPR003593">
    <property type="entry name" value="AAA+_ATPase"/>
</dbReference>
<dbReference type="OrthoDB" id="5179231at2"/>
<name>A0A5C4JBC7_9ACTN</name>
<dbReference type="GO" id="GO:0015807">
    <property type="term" value="P:L-amino acid transport"/>
    <property type="evidence" value="ECO:0007669"/>
    <property type="project" value="TreeGrafter"/>
</dbReference>
<comment type="similarity">
    <text evidence="1">Belongs to the ABC transporter superfamily.</text>
</comment>
<accession>A0A5C4JBC7</accession>
<dbReference type="GO" id="GO:0016887">
    <property type="term" value="F:ATP hydrolysis activity"/>
    <property type="evidence" value="ECO:0007669"/>
    <property type="project" value="InterPro"/>
</dbReference>
<evidence type="ECO:0000313" key="7">
    <source>
        <dbReference type="EMBL" id="TMR00609.1"/>
    </source>
</evidence>
<dbReference type="Gene3D" id="3.40.50.300">
    <property type="entry name" value="P-loop containing nucleotide triphosphate hydrolases"/>
    <property type="match status" value="1"/>
</dbReference>
<dbReference type="PROSITE" id="PS00211">
    <property type="entry name" value="ABC_TRANSPORTER_1"/>
    <property type="match status" value="1"/>
</dbReference>
<keyword evidence="5" id="KW-0029">Amino-acid transport</keyword>
<dbReference type="CDD" id="cd03224">
    <property type="entry name" value="ABC_TM1139_LivF_branched"/>
    <property type="match status" value="1"/>
</dbReference>
<evidence type="ECO:0000256" key="2">
    <source>
        <dbReference type="ARBA" id="ARBA00022448"/>
    </source>
</evidence>
<dbReference type="EMBL" id="VCKW01000073">
    <property type="protein sequence ID" value="TMR00609.1"/>
    <property type="molecule type" value="Genomic_DNA"/>
</dbReference>
<keyword evidence="4 7" id="KW-0067">ATP-binding</keyword>
<dbReference type="GO" id="GO:0005524">
    <property type="term" value="F:ATP binding"/>
    <property type="evidence" value="ECO:0007669"/>
    <property type="project" value="UniProtKB-KW"/>
</dbReference>
<keyword evidence="2" id="KW-0813">Transport</keyword>
<dbReference type="PANTHER" id="PTHR43820:SF2">
    <property type="entry name" value="ABC TRANSPORTER ATP-BINDING PROTEIN"/>
    <property type="match status" value="1"/>
</dbReference>
<dbReference type="SMART" id="SM00382">
    <property type="entry name" value="AAA"/>
    <property type="match status" value="1"/>
</dbReference>
<evidence type="ECO:0000313" key="8">
    <source>
        <dbReference type="Proteomes" id="UP000309174"/>
    </source>
</evidence>
<feature type="domain" description="ABC transporter" evidence="6">
    <location>
        <begin position="2"/>
        <end position="228"/>
    </location>
</feature>
<dbReference type="InterPro" id="IPR017871">
    <property type="entry name" value="ABC_transporter-like_CS"/>
</dbReference>
<dbReference type="AlphaFoldDB" id="A0A5C4JBC7"/>
<proteinExistence type="inferred from homology"/>
<dbReference type="PANTHER" id="PTHR43820">
    <property type="entry name" value="HIGH-AFFINITY BRANCHED-CHAIN AMINO ACID TRANSPORT ATP-BINDING PROTEIN LIVF"/>
    <property type="match status" value="1"/>
</dbReference>
<dbReference type="InterPro" id="IPR003439">
    <property type="entry name" value="ABC_transporter-like_ATP-bd"/>
</dbReference>
<dbReference type="InterPro" id="IPR052156">
    <property type="entry name" value="BCAA_Transport_ATP-bd_LivF"/>
</dbReference>
<dbReference type="Pfam" id="PF00005">
    <property type="entry name" value="ABC_tran"/>
    <property type="match status" value="1"/>
</dbReference>
<evidence type="ECO:0000256" key="1">
    <source>
        <dbReference type="ARBA" id="ARBA00005417"/>
    </source>
</evidence>
<comment type="caution">
    <text evidence="7">The sequence shown here is derived from an EMBL/GenBank/DDBJ whole genome shotgun (WGS) entry which is preliminary data.</text>
</comment>
<dbReference type="SUPFAM" id="SSF52540">
    <property type="entry name" value="P-loop containing nucleoside triphosphate hydrolases"/>
    <property type="match status" value="1"/>
</dbReference>
<dbReference type="GO" id="GO:0015658">
    <property type="term" value="F:branched-chain amino acid transmembrane transporter activity"/>
    <property type="evidence" value="ECO:0007669"/>
    <property type="project" value="TreeGrafter"/>
</dbReference>
<reference evidence="7 8" key="1">
    <citation type="submission" date="2019-05" db="EMBL/GenBank/DDBJ databases">
        <title>Draft genome sequence of Actinomadura sp. 14C53.</title>
        <authorList>
            <person name="Saricaoglu S."/>
            <person name="Isik K."/>
        </authorList>
    </citation>
    <scope>NUCLEOTIDE SEQUENCE [LARGE SCALE GENOMIC DNA]</scope>
    <source>
        <strain evidence="7 8">14C53</strain>
    </source>
</reference>